<keyword evidence="2" id="KW-0812">Transmembrane</keyword>
<evidence type="ECO:0000256" key="2">
    <source>
        <dbReference type="SAM" id="Phobius"/>
    </source>
</evidence>
<reference evidence="3 4" key="1">
    <citation type="submission" date="2023-09" db="EMBL/GenBank/DDBJ databases">
        <title>Multi-omics analysis of a traditional fermented food reveals byproduct-associated fungal strains for waste-to-food upcycling.</title>
        <authorList>
            <consortium name="Lawrence Berkeley National Laboratory"/>
            <person name="Rekdal V.M."/>
            <person name="Villalobos-Escobedo J.M."/>
            <person name="Rodriguez-Valeron N."/>
            <person name="Garcia M.O."/>
            <person name="Vasquez D.P."/>
            <person name="Damayanti I."/>
            <person name="Sorensen P.M."/>
            <person name="Baidoo E.E."/>
            <person name="De Carvalho A.C."/>
            <person name="Riley R."/>
            <person name="Lipzen A."/>
            <person name="He G."/>
            <person name="Yan M."/>
            <person name="Haridas S."/>
            <person name="Daum C."/>
            <person name="Yoshinaga Y."/>
            <person name="Ng V."/>
            <person name="Grigoriev I.V."/>
            <person name="Munk R."/>
            <person name="Nuraida L."/>
            <person name="Wijaya C.H."/>
            <person name="Morales P.-C."/>
            <person name="Keasling J.D."/>
        </authorList>
    </citation>
    <scope>NUCLEOTIDE SEQUENCE [LARGE SCALE GENOMIC DNA]</scope>
    <source>
        <strain evidence="3 4">FGSC 2613</strain>
    </source>
</reference>
<dbReference type="EMBL" id="JAVLET010000008">
    <property type="protein sequence ID" value="KAL0467995.1"/>
    <property type="molecule type" value="Genomic_DNA"/>
</dbReference>
<feature type="transmembrane region" description="Helical" evidence="2">
    <location>
        <begin position="6"/>
        <end position="29"/>
    </location>
</feature>
<dbReference type="Proteomes" id="UP001451303">
    <property type="component" value="Unassembled WGS sequence"/>
</dbReference>
<proteinExistence type="predicted"/>
<organism evidence="3 4">
    <name type="scientific">Neurospora intermedia</name>
    <dbReference type="NCBI Taxonomy" id="5142"/>
    <lineage>
        <taxon>Eukaryota</taxon>
        <taxon>Fungi</taxon>
        <taxon>Dikarya</taxon>
        <taxon>Ascomycota</taxon>
        <taxon>Pezizomycotina</taxon>
        <taxon>Sordariomycetes</taxon>
        <taxon>Sordariomycetidae</taxon>
        <taxon>Sordariales</taxon>
        <taxon>Sordariaceae</taxon>
        <taxon>Neurospora</taxon>
    </lineage>
</organism>
<feature type="region of interest" description="Disordered" evidence="1">
    <location>
        <begin position="40"/>
        <end position="98"/>
    </location>
</feature>
<keyword evidence="4" id="KW-1185">Reference proteome</keyword>
<keyword evidence="2" id="KW-0472">Membrane</keyword>
<accession>A0ABR3D5K8</accession>
<evidence type="ECO:0000313" key="3">
    <source>
        <dbReference type="EMBL" id="KAL0467995.1"/>
    </source>
</evidence>
<feature type="compositionally biased region" description="Low complexity" evidence="1">
    <location>
        <begin position="40"/>
        <end position="56"/>
    </location>
</feature>
<feature type="compositionally biased region" description="Basic and acidic residues" evidence="1">
    <location>
        <begin position="79"/>
        <end position="98"/>
    </location>
</feature>
<keyword evidence="2" id="KW-1133">Transmembrane helix</keyword>
<gene>
    <name evidence="3" type="ORF">QR685DRAFT_599442</name>
</gene>
<name>A0ABR3D5K8_NEUIN</name>
<evidence type="ECO:0000256" key="1">
    <source>
        <dbReference type="SAM" id="MobiDB-lite"/>
    </source>
</evidence>
<sequence>MMAYLVIYRLGFALVESGLQEYGFFFFFFRLRHSRTRGITQSTSSSSHGVSDGFPSPACWGRSENEDMDSGIHGLTLEDWNKSTHESHGKEVEDNTGI</sequence>
<evidence type="ECO:0000313" key="4">
    <source>
        <dbReference type="Proteomes" id="UP001451303"/>
    </source>
</evidence>
<protein>
    <submittedName>
        <fullName evidence="3">Uncharacterized protein</fullName>
    </submittedName>
</protein>
<comment type="caution">
    <text evidence="3">The sequence shown here is derived from an EMBL/GenBank/DDBJ whole genome shotgun (WGS) entry which is preliminary data.</text>
</comment>